<evidence type="ECO:0000259" key="5">
    <source>
        <dbReference type="PROSITE" id="PS51133"/>
    </source>
</evidence>
<evidence type="ECO:0000256" key="2">
    <source>
        <dbReference type="ARBA" id="ARBA00022771"/>
    </source>
</evidence>
<dbReference type="GO" id="GO:0006351">
    <property type="term" value="P:DNA-templated transcription"/>
    <property type="evidence" value="ECO:0007669"/>
    <property type="project" value="InterPro"/>
</dbReference>
<dbReference type="SMART" id="SM00440">
    <property type="entry name" value="ZnF_C2C2"/>
    <property type="match status" value="1"/>
</dbReference>
<proteinExistence type="predicted"/>
<organism evidence="6 7">
    <name type="scientific">Akanthomyces muscarius</name>
    <name type="common">Entomopathogenic fungus</name>
    <name type="synonym">Lecanicillium muscarium</name>
    <dbReference type="NCBI Taxonomy" id="2231603"/>
    <lineage>
        <taxon>Eukaryota</taxon>
        <taxon>Fungi</taxon>
        <taxon>Dikarya</taxon>
        <taxon>Ascomycota</taxon>
        <taxon>Pezizomycotina</taxon>
        <taxon>Sordariomycetes</taxon>
        <taxon>Hypocreomycetidae</taxon>
        <taxon>Hypocreales</taxon>
        <taxon>Cordycipitaceae</taxon>
        <taxon>Akanthomyces</taxon>
    </lineage>
</organism>
<dbReference type="GO" id="GO:0003676">
    <property type="term" value="F:nucleic acid binding"/>
    <property type="evidence" value="ECO:0007669"/>
    <property type="project" value="InterPro"/>
</dbReference>
<dbReference type="AlphaFoldDB" id="A0A9W8UL08"/>
<accession>A0A9W8UL08</accession>
<sequence>MDNSQNNDQHGAAEEQLERQQAMALVGVPMPTLTISNTLGCLKCDKTNTVSYVQFQTRSAEEPRTTSCECGNCGHRWKFSSRPGAPEVNIDST</sequence>
<keyword evidence="2 4" id="KW-0863">Zinc-finger</keyword>
<dbReference type="SUPFAM" id="SSF57783">
    <property type="entry name" value="Zinc beta-ribbon"/>
    <property type="match status" value="1"/>
</dbReference>
<feature type="domain" description="TFIIS-type" evidence="5">
    <location>
        <begin position="37"/>
        <end position="78"/>
    </location>
</feature>
<gene>
    <name evidence="6" type="ORF">LMH87_009441</name>
</gene>
<evidence type="ECO:0000313" key="6">
    <source>
        <dbReference type="EMBL" id="KAJ4152923.1"/>
    </source>
</evidence>
<keyword evidence="3" id="KW-0862">Zinc</keyword>
<dbReference type="Pfam" id="PF01096">
    <property type="entry name" value="Zn_ribbon_TFIIS"/>
    <property type="match status" value="1"/>
</dbReference>
<evidence type="ECO:0000313" key="7">
    <source>
        <dbReference type="Proteomes" id="UP001144673"/>
    </source>
</evidence>
<dbReference type="KEGG" id="amus:LMH87_009441"/>
<keyword evidence="1" id="KW-0479">Metal-binding</keyword>
<keyword evidence="7" id="KW-1185">Reference proteome</keyword>
<evidence type="ECO:0000256" key="1">
    <source>
        <dbReference type="ARBA" id="ARBA00022723"/>
    </source>
</evidence>
<dbReference type="EMBL" id="JAJHUN010000008">
    <property type="protein sequence ID" value="KAJ4152923.1"/>
    <property type="molecule type" value="Genomic_DNA"/>
</dbReference>
<dbReference type="Gene3D" id="2.20.25.10">
    <property type="match status" value="1"/>
</dbReference>
<protein>
    <recommendedName>
        <fullName evidence="5">TFIIS-type domain-containing protein</fullName>
    </recommendedName>
</protein>
<dbReference type="PROSITE" id="PS51133">
    <property type="entry name" value="ZF_TFIIS_2"/>
    <property type="match status" value="1"/>
</dbReference>
<dbReference type="Proteomes" id="UP001144673">
    <property type="component" value="Chromosome 5"/>
</dbReference>
<dbReference type="GeneID" id="80896600"/>
<dbReference type="RefSeq" id="XP_056053581.1">
    <property type="nucleotide sequence ID" value="XM_056196434.1"/>
</dbReference>
<reference evidence="6" key="1">
    <citation type="journal article" date="2023" name="Access Microbiol">
        <title>De-novo genome assembly for Akanthomyces muscarius, a biocontrol agent of insect agricultural pests.</title>
        <authorList>
            <person name="Erdos Z."/>
            <person name="Studholme D.J."/>
            <person name="Raymond B."/>
            <person name="Sharma M."/>
        </authorList>
    </citation>
    <scope>NUCLEOTIDE SEQUENCE</scope>
    <source>
        <strain evidence="6">Ve6</strain>
    </source>
</reference>
<name>A0A9W8UL08_AKAMU</name>
<evidence type="ECO:0000256" key="3">
    <source>
        <dbReference type="ARBA" id="ARBA00022833"/>
    </source>
</evidence>
<comment type="caution">
    <text evidence="6">The sequence shown here is derived from an EMBL/GenBank/DDBJ whole genome shotgun (WGS) entry which is preliminary data.</text>
</comment>
<dbReference type="GO" id="GO:0008270">
    <property type="term" value="F:zinc ion binding"/>
    <property type="evidence" value="ECO:0007669"/>
    <property type="project" value="UniProtKB-KW"/>
</dbReference>
<evidence type="ECO:0000256" key="4">
    <source>
        <dbReference type="PROSITE-ProRule" id="PRU00472"/>
    </source>
</evidence>
<dbReference type="InterPro" id="IPR001222">
    <property type="entry name" value="Znf_TFIIS"/>
</dbReference>